<proteinExistence type="predicted"/>
<dbReference type="EMBL" id="UINC01186570">
    <property type="protein sequence ID" value="SVD98843.1"/>
    <property type="molecule type" value="Genomic_DNA"/>
</dbReference>
<dbReference type="Gene3D" id="3.90.550.10">
    <property type="entry name" value="Spore Coat Polysaccharide Biosynthesis Protein SpsA, Chain A"/>
    <property type="match status" value="1"/>
</dbReference>
<feature type="non-terminal residue" evidence="1">
    <location>
        <position position="35"/>
    </location>
</feature>
<dbReference type="AlphaFoldDB" id="A0A382ZTV3"/>
<evidence type="ECO:0000313" key="1">
    <source>
        <dbReference type="EMBL" id="SVD98843.1"/>
    </source>
</evidence>
<gene>
    <name evidence="1" type="ORF">METZ01_LOCUS451697</name>
</gene>
<protein>
    <recommendedName>
        <fullName evidence="2">MobA-like NTP transferase domain-containing protein</fullName>
    </recommendedName>
</protein>
<dbReference type="SUPFAM" id="SSF53448">
    <property type="entry name" value="Nucleotide-diphospho-sugar transferases"/>
    <property type="match status" value="1"/>
</dbReference>
<organism evidence="1">
    <name type="scientific">marine metagenome</name>
    <dbReference type="NCBI Taxonomy" id="408172"/>
    <lineage>
        <taxon>unclassified sequences</taxon>
        <taxon>metagenomes</taxon>
        <taxon>ecological metagenomes</taxon>
    </lineage>
</organism>
<reference evidence="1" key="1">
    <citation type="submission" date="2018-05" db="EMBL/GenBank/DDBJ databases">
        <authorList>
            <person name="Lanie J.A."/>
            <person name="Ng W.-L."/>
            <person name="Kazmierczak K.M."/>
            <person name="Andrzejewski T.M."/>
            <person name="Davidsen T.M."/>
            <person name="Wayne K.J."/>
            <person name="Tettelin H."/>
            <person name="Glass J.I."/>
            <person name="Rusch D."/>
            <person name="Podicherti R."/>
            <person name="Tsui H.-C.T."/>
            <person name="Winkler M.E."/>
        </authorList>
    </citation>
    <scope>NUCLEOTIDE SEQUENCE</scope>
</reference>
<name>A0A382ZTV3_9ZZZZ</name>
<dbReference type="InterPro" id="IPR029044">
    <property type="entry name" value="Nucleotide-diphossugar_trans"/>
</dbReference>
<sequence length="35" mass="3911">MSGTGQRFLKAGYTLPKPMIEVEGRTIISHVVDMF</sequence>
<accession>A0A382ZTV3</accession>
<evidence type="ECO:0008006" key="2">
    <source>
        <dbReference type="Google" id="ProtNLM"/>
    </source>
</evidence>